<organism evidence="1 2">
    <name type="scientific">Halogranum gelatinilyticum</name>
    <dbReference type="NCBI Taxonomy" id="660521"/>
    <lineage>
        <taxon>Archaea</taxon>
        <taxon>Methanobacteriati</taxon>
        <taxon>Methanobacteriota</taxon>
        <taxon>Stenosarchaea group</taxon>
        <taxon>Halobacteria</taxon>
        <taxon>Halobacteriales</taxon>
        <taxon>Haloferacaceae</taxon>
    </lineage>
</organism>
<reference evidence="2" key="1">
    <citation type="submission" date="2016-10" db="EMBL/GenBank/DDBJ databases">
        <authorList>
            <person name="Varghese N."/>
            <person name="Submissions S."/>
        </authorList>
    </citation>
    <scope>NUCLEOTIDE SEQUENCE [LARGE SCALE GENOMIC DNA]</scope>
    <source>
        <strain evidence="2">CGMCC 1.10119</strain>
    </source>
</reference>
<dbReference type="EMBL" id="FNHL01000002">
    <property type="protein sequence ID" value="SDM61395.1"/>
    <property type="molecule type" value="Genomic_DNA"/>
</dbReference>
<keyword evidence="2" id="KW-1185">Reference proteome</keyword>
<dbReference type="RefSeq" id="WP_211603216.1">
    <property type="nucleotide sequence ID" value="NZ_FNHL01000002.1"/>
</dbReference>
<protein>
    <recommendedName>
        <fullName evidence="3">Polysaccharide deacetylase</fullName>
    </recommendedName>
</protein>
<dbReference type="AlphaFoldDB" id="A0A1G9UPA8"/>
<dbReference type="SUPFAM" id="SSF88713">
    <property type="entry name" value="Glycoside hydrolase/deacetylase"/>
    <property type="match status" value="1"/>
</dbReference>
<dbReference type="GO" id="GO:0005975">
    <property type="term" value="P:carbohydrate metabolic process"/>
    <property type="evidence" value="ECO:0007669"/>
    <property type="project" value="InterPro"/>
</dbReference>
<sequence>MLPADAPFALCLTHDVDRPYKTYQSLAFALSERSPSHLRALLPGANPYWQFESIAELEADLGVRSAFYVLNEPSLFATRPPGEWASVENLVEHAGRYDVTDDELVGVLRTLDEGGWEIGVHGSFHTDSDPDRLAVEKATLESLLGHEVAGCRQHHLKLGPSTWRVQRDLGFRYDASLGSRSSVGFLHGYDPIVPFDDEFVVFPLTGMEVAFPDPGTDFSAAAAACEALVDEAAANEAVGTVLWHPRYFNEAEFPGYRRLYRHLVEYALASDGWVGPPGELYEWLVQHERLPLGRQE</sequence>
<evidence type="ECO:0000313" key="2">
    <source>
        <dbReference type="Proteomes" id="UP000199451"/>
    </source>
</evidence>
<dbReference type="STRING" id="660521.SAMN04487949_2262"/>
<name>A0A1G9UPA8_9EURY</name>
<dbReference type="Proteomes" id="UP000199451">
    <property type="component" value="Unassembled WGS sequence"/>
</dbReference>
<evidence type="ECO:0000313" key="1">
    <source>
        <dbReference type="EMBL" id="SDM61395.1"/>
    </source>
</evidence>
<gene>
    <name evidence="1" type="ORF">SAMN04487949_2262</name>
</gene>
<accession>A0A1G9UPA8</accession>
<evidence type="ECO:0008006" key="3">
    <source>
        <dbReference type="Google" id="ProtNLM"/>
    </source>
</evidence>
<dbReference type="CDD" id="cd10931">
    <property type="entry name" value="CE4_u7"/>
    <property type="match status" value="1"/>
</dbReference>
<proteinExistence type="predicted"/>
<dbReference type="OrthoDB" id="371704at2157"/>
<dbReference type="Gene3D" id="3.20.20.370">
    <property type="entry name" value="Glycoside hydrolase/deacetylase"/>
    <property type="match status" value="1"/>
</dbReference>
<dbReference type="InterPro" id="IPR011330">
    <property type="entry name" value="Glyco_hydro/deAcase_b/a-brl"/>
</dbReference>